<evidence type="ECO:0000256" key="10">
    <source>
        <dbReference type="ARBA" id="ARBA00029409"/>
    </source>
</evidence>
<feature type="domain" description="7,8-dihydro-6-hydroxymethylpterin-pyrophosphokinase" evidence="13">
    <location>
        <begin position="88"/>
        <end position="99"/>
    </location>
</feature>
<dbReference type="GO" id="GO:0003848">
    <property type="term" value="F:2-amino-4-hydroxy-6-hydroxymethyldihydropteridine diphosphokinase activity"/>
    <property type="evidence" value="ECO:0007669"/>
    <property type="project" value="UniProtKB-EC"/>
</dbReference>
<evidence type="ECO:0000256" key="3">
    <source>
        <dbReference type="ARBA" id="ARBA00013253"/>
    </source>
</evidence>
<dbReference type="GO" id="GO:0046656">
    <property type="term" value="P:folic acid biosynthetic process"/>
    <property type="evidence" value="ECO:0007669"/>
    <property type="project" value="UniProtKB-KW"/>
</dbReference>
<keyword evidence="8" id="KW-0067">ATP-binding</keyword>
<comment type="function">
    <text evidence="10">Catalyzes the transfer of pyrophosphate from adenosine triphosphate (ATP) to 6-hydroxymethyl-7,8-dihydropterin, an enzymatic step in folate biosynthesis pathway.</text>
</comment>
<dbReference type="KEGG" id="llp:GH975_11035"/>
<keyword evidence="5 14" id="KW-0808">Transferase</keyword>
<evidence type="ECO:0000256" key="12">
    <source>
        <dbReference type="ARBA" id="ARBA00033413"/>
    </source>
</evidence>
<evidence type="ECO:0000259" key="13">
    <source>
        <dbReference type="PROSITE" id="PS00794"/>
    </source>
</evidence>
<dbReference type="Proteomes" id="UP000388235">
    <property type="component" value="Chromosome"/>
</dbReference>
<gene>
    <name evidence="14" type="primary">folK</name>
    <name evidence="14" type="ORF">GH975_11035</name>
</gene>
<evidence type="ECO:0000256" key="5">
    <source>
        <dbReference type="ARBA" id="ARBA00022679"/>
    </source>
</evidence>
<evidence type="ECO:0000313" key="14">
    <source>
        <dbReference type="EMBL" id="QGG81068.1"/>
    </source>
</evidence>
<dbReference type="InterPro" id="IPR000550">
    <property type="entry name" value="Hppk"/>
</dbReference>
<evidence type="ECO:0000256" key="9">
    <source>
        <dbReference type="ARBA" id="ARBA00022909"/>
    </source>
</evidence>
<keyword evidence="6" id="KW-0547">Nucleotide-binding</keyword>
<comment type="pathway">
    <text evidence="1">Cofactor biosynthesis; tetrahydrofolate biosynthesis; 2-amino-4-hydroxy-6-hydroxymethyl-7,8-dihydropteridine diphosphate from 7,8-dihydroneopterin triphosphate: step 4/4.</text>
</comment>
<dbReference type="GO" id="GO:0046654">
    <property type="term" value="P:tetrahydrofolate biosynthetic process"/>
    <property type="evidence" value="ECO:0007669"/>
    <property type="project" value="UniProtKB-UniPathway"/>
</dbReference>
<name>A0A5Q2Q9T9_9GAMM</name>
<keyword evidence="7 14" id="KW-0418">Kinase</keyword>
<keyword evidence="9" id="KW-0289">Folate biosynthesis</keyword>
<evidence type="ECO:0000256" key="8">
    <source>
        <dbReference type="ARBA" id="ARBA00022840"/>
    </source>
</evidence>
<dbReference type="SUPFAM" id="SSF55083">
    <property type="entry name" value="6-hydroxymethyl-7,8-dihydropterin pyrophosphokinase, HPPK"/>
    <property type="match status" value="1"/>
</dbReference>
<proteinExistence type="inferred from homology"/>
<dbReference type="Pfam" id="PF01288">
    <property type="entry name" value="HPPK"/>
    <property type="match status" value="1"/>
</dbReference>
<evidence type="ECO:0000256" key="6">
    <source>
        <dbReference type="ARBA" id="ARBA00022741"/>
    </source>
</evidence>
<dbReference type="CDD" id="cd00483">
    <property type="entry name" value="HPPK"/>
    <property type="match status" value="1"/>
</dbReference>
<dbReference type="PANTHER" id="PTHR43071:SF1">
    <property type="entry name" value="2-AMINO-4-HYDROXY-6-HYDROXYMETHYLDIHYDROPTERIDINE PYROPHOSPHOKINASE"/>
    <property type="match status" value="1"/>
</dbReference>
<evidence type="ECO:0000313" key="15">
    <source>
        <dbReference type="Proteomes" id="UP000388235"/>
    </source>
</evidence>
<evidence type="ECO:0000256" key="11">
    <source>
        <dbReference type="ARBA" id="ARBA00029766"/>
    </source>
</evidence>
<reference evidence="14 15" key="1">
    <citation type="submission" date="2019-11" db="EMBL/GenBank/DDBJ databases">
        <authorList>
            <person name="Khan S.A."/>
            <person name="Jeon C.O."/>
            <person name="Chun B.H."/>
        </authorList>
    </citation>
    <scope>NUCLEOTIDE SEQUENCE [LARGE SCALE GENOMIC DNA]</scope>
    <source>
        <strain evidence="14 15">IMCC 1097</strain>
    </source>
</reference>
<dbReference type="RefSeq" id="WP_153714571.1">
    <property type="nucleotide sequence ID" value="NZ_CP045871.1"/>
</dbReference>
<dbReference type="GO" id="GO:0005524">
    <property type="term" value="F:ATP binding"/>
    <property type="evidence" value="ECO:0007669"/>
    <property type="project" value="UniProtKB-KW"/>
</dbReference>
<dbReference type="EC" id="2.7.6.3" evidence="3"/>
<organism evidence="14 15">
    <name type="scientific">Litorivicinus lipolyticus</name>
    <dbReference type="NCBI Taxonomy" id="418701"/>
    <lineage>
        <taxon>Bacteria</taxon>
        <taxon>Pseudomonadati</taxon>
        <taxon>Pseudomonadota</taxon>
        <taxon>Gammaproteobacteria</taxon>
        <taxon>Oceanospirillales</taxon>
        <taxon>Litorivicinaceae</taxon>
        <taxon>Litorivicinus</taxon>
    </lineage>
</organism>
<keyword evidence="15" id="KW-1185">Reference proteome</keyword>
<evidence type="ECO:0000256" key="7">
    <source>
        <dbReference type="ARBA" id="ARBA00022777"/>
    </source>
</evidence>
<dbReference type="GO" id="GO:0016301">
    <property type="term" value="F:kinase activity"/>
    <property type="evidence" value="ECO:0007669"/>
    <property type="project" value="UniProtKB-KW"/>
</dbReference>
<dbReference type="PROSITE" id="PS00794">
    <property type="entry name" value="HPPK"/>
    <property type="match status" value="1"/>
</dbReference>
<dbReference type="NCBIfam" id="TIGR01498">
    <property type="entry name" value="folK"/>
    <property type="match status" value="1"/>
</dbReference>
<dbReference type="PANTHER" id="PTHR43071">
    <property type="entry name" value="2-AMINO-4-HYDROXY-6-HYDROXYMETHYLDIHYDROPTERIDINE PYROPHOSPHOKINASE"/>
    <property type="match status" value="1"/>
</dbReference>
<evidence type="ECO:0000256" key="1">
    <source>
        <dbReference type="ARBA" id="ARBA00005051"/>
    </source>
</evidence>
<sequence>MGLAWLSLGSNLGDRRGHLSDALATLGSHPQCRLLDVSALYETDPVGGVEQDDFLNICAVIRTSLEPLELLALCQSIEAAHLRQRRVHWGPRTLDIDILMMDVDHHSPTLTLPHPHMQDREFVLRPLGDIDPRMTCALAYPSGPSDAVRTIEAKGWYSP</sequence>
<dbReference type="AlphaFoldDB" id="A0A5Q2Q9T9"/>
<accession>A0A5Q2Q9T9</accession>
<dbReference type="UniPathway" id="UPA00077">
    <property type="reaction ID" value="UER00155"/>
</dbReference>
<protein>
    <recommendedName>
        <fullName evidence="4">2-amino-4-hydroxy-6-hydroxymethyldihydropteridine pyrophosphokinase</fullName>
        <ecNumber evidence="3">2.7.6.3</ecNumber>
    </recommendedName>
    <alternativeName>
        <fullName evidence="11">6-hydroxymethyl-7,8-dihydropterin pyrophosphokinase</fullName>
    </alternativeName>
    <alternativeName>
        <fullName evidence="12">7,8-dihydro-6-hydroxymethylpterin-pyrophosphokinase</fullName>
    </alternativeName>
</protein>
<dbReference type="Gene3D" id="3.30.70.560">
    <property type="entry name" value="7,8-Dihydro-6-hydroxymethylpterin-pyrophosphokinase HPPK"/>
    <property type="match status" value="1"/>
</dbReference>
<dbReference type="OrthoDB" id="9808041at2"/>
<dbReference type="InterPro" id="IPR035907">
    <property type="entry name" value="Hppk_sf"/>
</dbReference>
<comment type="similarity">
    <text evidence="2">Belongs to the HPPK family.</text>
</comment>
<evidence type="ECO:0000256" key="2">
    <source>
        <dbReference type="ARBA" id="ARBA00005810"/>
    </source>
</evidence>
<evidence type="ECO:0000256" key="4">
    <source>
        <dbReference type="ARBA" id="ARBA00016218"/>
    </source>
</evidence>
<dbReference type="EMBL" id="CP045871">
    <property type="protein sequence ID" value="QGG81068.1"/>
    <property type="molecule type" value="Genomic_DNA"/>
</dbReference>